<dbReference type="Proteomes" id="UP000256763">
    <property type="component" value="Unassembled WGS sequence"/>
</dbReference>
<dbReference type="OrthoDB" id="9761531at2"/>
<evidence type="ECO:0000313" key="10">
    <source>
        <dbReference type="Proteomes" id="UP000256763"/>
    </source>
</evidence>
<keyword evidence="5 6" id="KW-0472">Membrane</keyword>
<feature type="transmembrane region" description="Helical" evidence="6">
    <location>
        <begin position="459"/>
        <end position="476"/>
    </location>
</feature>
<comment type="subcellular location">
    <subcellularLocation>
        <location evidence="1">Cell membrane</location>
        <topology evidence="1">Multi-pass membrane protein</topology>
    </subcellularLocation>
</comment>
<dbReference type="RefSeq" id="WP_116304150.1">
    <property type="nucleotide sequence ID" value="NZ_NFZV01000042.1"/>
</dbReference>
<dbReference type="GO" id="GO:0005886">
    <property type="term" value="C:plasma membrane"/>
    <property type="evidence" value="ECO:0007669"/>
    <property type="project" value="UniProtKB-SubCell"/>
</dbReference>
<keyword evidence="2" id="KW-1003">Cell membrane</keyword>
<keyword evidence="3 6" id="KW-0812">Transmembrane</keyword>
<dbReference type="PANTHER" id="PTHR30619:SF1">
    <property type="entry name" value="RECOMBINATION PROTEIN 2"/>
    <property type="match status" value="1"/>
</dbReference>
<name>A0A3E0WLE6_9GAMM</name>
<proteinExistence type="predicted"/>
<evidence type="ECO:0008006" key="11">
    <source>
        <dbReference type="Google" id="ProtNLM"/>
    </source>
</evidence>
<evidence type="ECO:0000256" key="4">
    <source>
        <dbReference type="ARBA" id="ARBA00022989"/>
    </source>
</evidence>
<feature type="transmembrane region" description="Helical" evidence="6">
    <location>
        <begin position="233"/>
        <end position="256"/>
    </location>
</feature>
<evidence type="ECO:0000256" key="1">
    <source>
        <dbReference type="ARBA" id="ARBA00004651"/>
    </source>
</evidence>
<evidence type="ECO:0000256" key="5">
    <source>
        <dbReference type="ARBA" id="ARBA00023136"/>
    </source>
</evidence>
<reference evidence="10" key="1">
    <citation type="submission" date="2017-05" db="EMBL/GenBank/DDBJ databases">
        <authorList>
            <person name="Sharma S."/>
            <person name="Sidhu C."/>
            <person name="Pinnaka A.K."/>
        </authorList>
    </citation>
    <scope>NUCLEOTIDE SEQUENCE [LARGE SCALE GENOMIC DNA]</scope>
    <source>
        <strain evidence="10">AK93</strain>
    </source>
</reference>
<feature type="transmembrane region" description="Helical" evidence="6">
    <location>
        <begin position="367"/>
        <end position="385"/>
    </location>
</feature>
<keyword evidence="10" id="KW-1185">Reference proteome</keyword>
<evidence type="ECO:0000259" key="7">
    <source>
        <dbReference type="Pfam" id="PF03772"/>
    </source>
</evidence>
<feature type="transmembrane region" description="Helical" evidence="6">
    <location>
        <begin position="268"/>
        <end position="291"/>
    </location>
</feature>
<sequence length="500" mass="54767">MRFALILFAVGVIAFHLVSLALDRAIMLVLLLIAAWLAFGPRRWVISAMLFGLVWASAYTDWALSQQLDAQWHGAELEVIGRVVSIPDQDMRRVRFLFKPEAAVDAPSEFDLPRRIRISWYGTYPDVSAGEVWQLRVRLQVPPPFDGEGFDYQRWLFVNRIDAIGFTQPRAPATKLSSGSGLHYYRERLGLAIYRQVDDLEAAGLLVALVVGDRQFIESRSWDALTHTGTGHLLAISGLHIGLVAACGFFLISSAWRRSAWLVERCPAPVAAACGALCAAALYAALAGFTLPTQRALIMLAVGFGGILGRRFIHPWQAFALALAAVLAWDPNAPLTAGFWLSFGAVAAILLLVLGRSPERYRFWATVKLQVGISLALFPLMLVWFNHVPISSPVANLIAIPAVSVLVVPFALMGAVFVLWWPSLGALFLAVAAFNLQWIMPILARLGQWSAPYGDVAQAPVWALLLAAIGVFLALAPRGTPGRLLWVPLILPMWLVTAGH</sequence>
<accession>A0A3E0WLE6</accession>
<dbReference type="InterPro" id="IPR004477">
    <property type="entry name" value="ComEC_N"/>
</dbReference>
<feature type="domain" description="DUF4131" evidence="8">
    <location>
        <begin position="26"/>
        <end position="169"/>
    </location>
</feature>
<dbReference type="EMBL" id="NFZW01000019">
    <property type="protein sequence ID" value="RFA33780.1"/>
    <property type="molecule type" value="Genomic_DNA"/>
</dbReference>
<feature type="transmembrane region" description="Helical" evidence="6">
    <location>
        <begin position="397"/>
        <end position="420"/>
    </location>
</feature>
<dbReference type="PANTHER" id="PTHR30619">
    <property type="entry name" value="DNA INTERNALIZATION/COMPETENCE PROTEIN COMEC/REC2"/>
    <property type="match status" value="1"/>
</dbReference>
<organism evidence="9 10">
    <name type="scientific">Alkalilimnicola ehrlichii</name>
    <dbReference type="NCBI Taxonomy" id="351052"/>
    <lineage>
        <taxon>Bacteria</taxon>
        <taxon>Pseudomonadati</taxon>
        <taxon>Pseudomonadota</taxon>
        <taxon>Gammaproteobacteria</taxon>
        <taxon>Chromatiales</taxon>
        <taxon>Ectothiorhodospiraceae</taxon>
        <taxon>Alkalilimnicola</taxon>
    </lineage>
</organism>
<feature type="transmembrane region" description="Helical" evidence="6">
    <location>
        <begin position="427"/>
        <end position="447"/>
    </location>
</feature>
<dbReference type="NCBIfam" id="TIGR00360">
    <property type="entry name" value="ComEC_N-term"/>
    <property type="match status" value="1"/>
</dbReference>
<dbReference type="Pfam" id="PF13567">
    <property type="entry name" value="DUF4131"/>
    <property type="match status" value="1"/>
</dbReference>
<evidence type="ECO:0000313" key="9">
    <source>
        <dbReference type="EMBL" id="RFA33780.1"/>
    </source>
</evidence>
<evidence type="ECO:0000259" key="8">
    <source>
        <dbReference type="Pfam" id="PF13567"/>
    </source>
</evidence>
<feature type="transmembrane region" description="Helical" evidence="6">
    <location>
        <begin position="335"/>
        <end position="355"/>
    </location>
</feature>
<dbReference type="Pfam" id="PF03772">
    <property type="entry name" value="Competence"/>
    <property type="match status" value="1"/>
</dbReference>
<gene>
    <name evidence="9" type="ORF">CAL65_16725</name>
</gene>
<evidence type="ECO:0000256" key="3">
    <source>
        <dbReference type="ARBA" id="ARBA00022692"/>
    </source>
</evidence>
<evidence type="ECO:0000256" key="6">
    <source>
        <dbReference type="SAM" id="Phobius"/>
    </source>
</evidence>
<dbReference type="AlphaFoldDB" id="A0A3E0WLE6"/>
<feature type="transmembrane region" description="Helical" evidence="6">
    <location>
        <begin position="24"/>
        <end position="40"/>
    </location>
</feature>
<dbReference type="InterPro" id="IPR025405">
    <property type="entry name" value="DUF4131"/>
</dbReference>
<comment type="caution">
    <text evidence="9">The sequence shown here is derived from an EMBL/GenBank/DDBJ whole genome shotgun (WGS) entry which is preliminary data.</text>
</comment>
<keyword evidence="4 6" id="KW-1133">Transmembrane helix</keyword>
<protein>
    <recommendedName>
        <fullName evidence="11">ComEC/Rec2-related protein domain-containing protein</fullName>
    </recommendedName>
</protein>
<feature type="domain" description="ComEC/Rec2-related protein" evidence="7">
    <location>
        <begin position="209"/>
        <end position="476"/>
    </location>
</feature>
<evidence type="ECO:0000256" key="2">
    <source>
        <dbReference type="ARBA" id="ARBA00022475"/>
    </source>
</evidence>
<dbReference type="InterPro" id="IPR052159">
    <property type="entry name" value="Competence_DNA_uptake"/>
</dbReference>